<sequence length="410" mass="46743">MPARHLLPCLLLAVSTLAQANDQDNSTVRLDTSLEDPYQLVVDGELSGSSVTVLECIFNRLQRPYQIQLTSLSRARQNVSRRIADGFFSSAPDSQVDGYAQLSAPLLMEKWYWYAQDSLILNKPIWDRELRIGSVLGSNSMTWLEARGIAVAQKVPRLEQLIELLQRGRIDLFLADDNAMRSALSEQPPQQALQRRFVRYSPLGVYFSHDFLQHHPDFLSAFNRQVEHCAPKGSALTDAEAHYLRQLTAQHLKRWAYHDELLNALRQVAARNTSMERINELNRQWLRELLLEEKPLIRRLLQTPPSRLLANIARQHHLLFNEIFLSDHSGQLVAISEVTSDYWQADEDDFRQAMRLAPGQIHIGDIEYDGSTQSFQSKVSAPIHDPRDGQFLGVLSLGINIETAFGDNLR</sequence>
<name>A0A1H2LGE6_9PSED</name>
<feature type="signal peptide" evidence="1">
    <location>
        <begin position="1"/>
        <end position="20"/>
    </location>
</feature>
<dbReference type="PANTHER" id="PTHR38834:SF3">
    <property type="entry name" value="SOLUTE-BINDING PROTEIN FAMILY 3_N-TERMINAL DOMAIN-CONTAINING PROTEIN"/>
    <property type="match status" value="1"/>
</dbReference>
<dbReference type="AlphaFoldDB" id="A0A1H2LGE6"/>
<protein>
    <submittedName>
        <fullName evidence="2">ABC-type amino acid transport substrate-binding protein</fullName>
    </submittedName>
</protein>
<reference evidence="3" key="1">
    <citation type="submission" date="2016-10" db="EMBL/GenBank/DDBJ databases">
        <authorList>
            <person name="Varghese N."/>
            <person name="Submissions S."/>
        </authorList>
    </citation>
    <scope>NUCLEOTIDE SEQUENCE [LARGE SCALE GENOMIC DNA]</scope>
    <source>
        <strain evidence="3">KCTC 32246</strain>
    </source>
</reference>
<dbReference type="PANTHER" id="PTHR38834">
    <property type="entry name" value="PERIPLASMIC SUBSTRATE BINDING PROTEIN FAMILY 3"/>
    <property type="match status" value="1"/>
</dbReference>
<organism evidence="2 3">
    <name type="scientific">Pseudomonas sihuiensis</name>
    <dbReference type="NCBI Taxonomy" id="1274359"/>
    <lineage>
        <taxon>Bacteria</taxon>
        <taxon>Pseudomonadati</taxon>
        <taxon>Pseudomonadota</taxon>
        <taxon>Gammaproteobacteria</taxon>
        <taxon>Pseudomonadales</taxon>
        <taxon>Pseudomonadaceae</taxon>
        <taxon>Pseudomonas</taxon>
    </lineage>
</organism>
<dbReference type="Gene3D" id="3.40.190.10">
    <property type="entry name" value="Periplasmic binding protein-like II"/>
    <property type="match status" value="2"/>
</dbReference>
<evidence type="ECO:0000313" key="2">
    <source>
        <dbReference type="EMBL" id="SDU79894.1"/>
    </source>
</evidence>
<gene>
    <name evidence="2" type="ORF">SAMN05216363_1446</name>
</gene>
<keyword evidence="1" id="KW-0732">Signal</keyword>
<evidence type="ECO:0000256" key="1">
    <source>
        <dbReference type="SAM" id="SignalP"/>
    </source>
</evidence>
<dbReference type="SUPFAM" id="SSF53850">
    <property type="entry name" value="Periplasmic binding protein-like II"/>
    <property type="match status" value="1"/>
</dbReference>
<dbReference type="EMBL" id="LT629797">
    <property type="protein sequence ID" value="SDU79894.1"/>
    <property type="molecule type" value="Genomic_DNA"/>
</dbReference>
<keyword evidence="3" id="KW-1185">Reference proteome</keyword>
<proteinExistence type="predicted"/>
<evidence type="ECO:0000313" key="3">
    <source>
        <dbReference type="Proteomes" id="UP000198675"/>
    </source>
</evidence>
<dbReference type="Gene3D" id="3.30.450.20">
    <property type="entry name" value="PAS domain"/>
    <property type="match status" value="1"/>
</dbReference>
<dbReference type="RefSeq" id="WP_092375645.1">
    <property type="nucleotide sequence ID" value="NZ_LT629797.1"/>
</dbReference>
<dbReference type="CDD" id="cd18773">
    <property type="entry name" value="PDC1_HK_sensor"/>
    <property type="match status" value="1"/>
</dbReference>
<dbReference type="Proteomes" id="UP000198675">
    <property type="component" value="Chromosome I"/>
</dbReference>
<feature type="chain" id="PRO_5009279338" evidence="1">
    <location>
        <begin position="21"/>
        <end position="410"/>
    </location>
</feature>
<accession>A0A1H2LGE6</accession>